<organism evidence="2 6">
    <name type="scientific">Aphanomyces astaci</name>
    <name type="common">Crayfish plague agent</name>
    <dbReference type="NCBI Taxonomy" id="112090"/>
    <lineage>
        <taxon>Eukaryota</taxon>
        <taxon>Sar</taxon>
        <taxon>Stramenopiles</taxon>
        <taxon>Oomycota</taxon>
        <taxon>Saprolegniomycetes</taxon>
        <taxon>Saprolegniales</taxon>
        <taxon>Verrucalvaceae</taxon>
        <taxon>Aphanomyces</taxon>
    </lineage>
</organism>
<dbReference type="Proteomes" id="UP000265716">
    <property type="component" value="Unassembled WGS sequence"/>
</dbReference>
<dbReference type="EMBL" id="QUTB01011678">
    <property type="protein sequence ID" value="RHY37510.1"/>
    <property type="molecule type" value="Genomic_DNA"/>
</dbReference>
<evidence type="ECO:0000313" key="5">
    <source>
        <dbReference type="Proteomes" id="UP000265716"/>
    </source>
</evidence>
<accession>A0A397BL53</accession>
<dbReference type="InterPro" id="IPR057670">
    <property type="entry name" value="SH3_retrovirus"/>
</dbReference>
<comment type="caution">
    <text evidence="2">The sequence shown here is derived from an EMBL/GenBank/DDBJ whole genome shotgun (WGS) entry which is preliminary data.</text>
</comment>
<evidence type="ECO:0000313" key="3">
    <source>
        <dbReference type="EMBL" id="RHY37510.1"/>
    </source>
</evidence>
<sequence>MKWNTKQESLPQFLELYEIVLQKLRVSGYAVHDAMVVVLDMLLWQIRHVTHQVDSLPRGQGNNLATVRVILECEYKAPVRSGALTNPRSGNNDERALTAREQPNSDDAQQDAVVFHTFDFQGQVLMDSGASSHMTGDATNLADVQAYQHAVVVVNGAKTHATKMDVLLIDNMPSTLLSVTAMMRANCNFSLTFDAMECSIKHDETTIATATQDTKNKVYVLDQADTYSHPPSDPKEQPRPKVTKCVMMGYAEHQNAYKLYHLDQKRMVTIVQVQFRENEFLGERAQIDEYLVTADADDDDEDGLTEGGTSARPATAYVSTPYTRMRVSGENLEVVCTYVDDFLVMAKTATMANKILDELKTKMKLERQGDAAYFLGEQSKHIDVRHYYARQPMGIGTIEVRHVGTADQLADVLTKVSTKDAIMKCKNAAMDAPFRAPTAYETSILDAIIAGSLILDQPPNFLRQLLPPDEIALFHDQMRVHFGYLQVSINVSIKISADMASPALDRQFFPTYLKQDAIAEAECDNLRRDMNSCHLHPDGHKLIVVFNSKPRQPSGATASFHFAN</sequence>
<dbReference type="Proteomes" id="UP000283543">
    <property type="component" value="Unassembled WGS sequence"/>
</dbReference>
<feature type="domain" description="Retroviral polymerase SH3-like" evidence="1">
    <location>
        <begin position="231"/>
        <end position="280"/>
    </location>
</feature>
<dbReference type="Proteomes" id="UP000266239">
    <property type="component" value="Unassembled WGS sequence"/>
</dbReference>
<dbReference type="VEuPathDB" id="FungiDB:H257_14726"/>
<evidence type="ECO:0000313" key="6">
    <source>
        <dbReference type="Proteomes" id="UP000266239"/>
    </source>
</evidence>
<dbReference type="VEuPathDB" id="FungiDB:H257_18625"/>
<reference evidence="5 6" key="1">
    <citation type="submission" date="2018-08" db="EMBL/GenBank/DDBJ databases">
        <title>Aphanomyces genome sequencing and annotation.</title>
        <authorList>
            <person name="Minardi D."/>
            <person name="Oidtmann B."/>
            <person name="Van Der Giezen M."/>
            <person name="Studholme D.J."/>
        </authorList>
    </citation>
    <scope>NUCLEOTIDE SEQUENCE [LARGE SCALE GENOMIC DNA]</scope>
    <source>
        <strain evidence="4 5">SA</strain>
        <strain evidence="3 7">Si</strain>
        <strain evidence="2 6">Yx</strain>
    </source>
</reference>
<dbReference type="EMBL" id="QUTA01004641">
    <property type="protein sequence ID" value="RHY18950.1"/>
    <property type="molecule type" value="Genomic_DNA"/>
</dbReference>
<evidence type="ECO:0000313" key="2">
    <source>
        <dbReference type="EMBL" id="RHY18950.1"/>
    </source>
</evidence>
<dbReference type="Pfam" id="PF25597">
    <property type="entry name" value="SH3_retrovirus"/>
    <property type="match status" value="1"/>
</dbReference>
<protein>
    <recommendedName>
        <fullName evidence="1">Retroviral polymerase SH3-like domain-containing protein</fullName>
    </recommendedName>
</protein>
<evidence type="ECO:0000259" key="1">
    <source>
        <dbReference type="Pfam" id="PF25597"/>
    </source>
</evidence>
<dbReference type="AlphaFoldDB" id="A0A397BL53"/>
<name>A0A397BL53_APHAT</name>
<proteinExistence type="predicted"/>
<dbReference type="VEuPathDB" id="FungiDB:H257_18221"/>
<evidence type="ECO:0000313" key="4">
    <source>
        <dbReference type="EMBL" id="RHY76548.1"/>
    </source>
</evidence>
<evidence type="ECO:0000313" key="7">
    <source>
        <dbReference type="Proteomes" id="UP000283543"/>
    </source>
</evidence>
<dbReference type="EMBL" id="QUTC01001525">
    <property type="protein sequence ID" value="RHY76548.1"/>
    <property type="molecule type" value="Genomic_DNA"/>
</dbReference>
<gene>
    <name evidence="2" type="ORF">DYB25_003414</name>
    <name evidence="3" type="ORF">DYB34_003464</name>
    <name evidence="4" type="ORF">DYB38_003302</name>
</gene>